<gene>
    <name evidence="1" type="ORF">Sangu_3043700</name>
</gene>
<comment type="caution">
    <text evidence="1">The sequence shown here is derived from an EMBL/GenBank/DDBJ whole genome shotgun (WGS) entry which is preliminary data.</text>
</comment>
<evidence type="ECO:0000313" key="1">
    <source>
        <dbReference type="EMBL" id="KAL0305229.1"/>
    </source>
</evidence>
<dbReference type="SUPFAM" id="SSF52047">
    <property type="entry name" value="RNI-like"/>
    <property type="match status" value="1"/>
</dbReference>
<reference evidence="1" key="1">
    <citation type="submission" date="2020-06" db="EMBL/GenBank/DDBJ databases">
        <authorList>
            <person name="Li T."/>
            <person name="Hu X."/>
            <person name="Zhang T."/>
            <person name="Song X."/>
            <person name="Zhang H."/>
            <person name="Dai N."/>
            <person name="Sheng W."/>
            <person name="Hou X."/>
            <person name="Wei L."/>
        </authorList>
    </citation>
    <scope>NUCLEOTIDE SEQUENCE</scope>
    <source>
        <strain evidence="1">G01</strain>
        <tissue evidence="1">Leaf</tissue>
    </source>
</reference>
<dbReference type="InterPro" id="IPR032675">
    <property type="entry name" value="LRR_dom_sf"/>
</dbReference>
<name>A0AAW2KFK8_9LAMI</name>
<dbReference type="EMBL" id="JACGWK010000132">
    <property type="protein sequence ID" value="KAL0305229.1"/>
    <property type="molecule type" value="Genomic_DNA"/>
</dbReference>
<proteinExistence type="predicted"/>
<dbReference type="Gene3D" id="3.80.10.10">
    <property type="entry name" value="Ribonuclease Inhibitor"/>
    <property type="match status" value="1"/>
</dbReference>
<dbReference type="PANTHER" id="PTHR15140">
    <property type="entry name" value="TUBULIN-SPECIFIC CHAPERONE E"/>
    <property type="match status" value="1"/>
</dbReference>
<reference evidence="1" key="2">
    <citation type="journal article" date="2024" name="Plant">
        <title>Genomic evolution and insights into agronomic trait innovations of Sesamum species.</title>
        <authorList>
            <person name="Miao H."/>
            <person name="Wang L."/>
            <person name="Qu L."/>
            <person name="Liu H."/>
            <person name="Sun Y."/>
            <person name="Le M."/>
            <person name="Wang Q."/>
            <person name="Wei S."/>
            <person name="Zheng Y."/>
            <person name="Lin W."/>
            <person name="Duan Y."/>
            <person name="Cao H."/>
            <person name="Xiong S."/>
            <person name="Wang X."/>
            <person name="Wei L."/>
            <person name="Li C."/>
            <person name="Ma Q."/>
            <person name="Ju M."/>
            <person name="Zhao R."/>
            <person name="Li G."/>
            <person name="Mu C."/>
            <person name="Tian Q."/>
            <person name="Mei H."/>
            <person name="Zhang T."/>
            <person name="Gao T."/>
            <person name="Zhang H."/>
        </authorList>
    </citation>
    <scope>NUCLEOTIDE SEQUENCE</scope>
    <source>
        <strain evidence="1">G01</strain>
    </source>
</reference>
<dbReference type="PANTHER" id="PTHR15140:SF6">
    <property type="entry name" value="TUBULIN-SPECIFIC CHAPERONE COFACTOR E-LIKE PROTEIN"/>
    <property type="match status" value="1"/>
</dbReference>
<accession>A0AAW2KFK8</accession>
<protein>
    <submittedName>
        <fullName evidence="1">Uncharacterized protein</fullName>
    </submittedName>
</protein>
<organism evidence="1">
    <name type="scientific">Sesamum angustifolium</name>
    <dbReference type="NCBI Taxonomy" id="2727405"/>
    <lineage>
        <taxon>Eukaryota</taxon>
        <taxon>Viridiplantae</taxon>
        <taxon>Streptophyta</taxon>
        <taxon>Embryophyta</taxon>
        <taxon>Tracheophyta</taxon>
        <taxon>Spermatophyta</taxon>
        <taxon>Magnoliopsida</taxon>
        <taxon>eudicotyledons</taxon>
        <taxon>Gunneridae</taxon>
        <taxon>Pentapetalae</taxon>
        <taxon>asterids</taxon>
        <taxon>lamiids</taxon>
        <taxon>Lamiales</taxon>
        <taxon>Pedaliaceae</taxon>
        <taxon>Sesamum</taxon>
    </lineage>
</organism>
<dbReference type="AlphaFoldDB" id="A0AAW2KFK8"/>
<sequence length="121" mass="13822">MLVLGELPNLRSLVLCHDAFVGKEMMCNEEGFPELTSLKLATLQFLEKLEVDATAMPKLNILTIEQCDKLEMPPYDLEDLPSLRKLMIGSMPEEFRSKVDELIEYFRSIGNDEPTATFYDC</sequence>